<feature type="transmembrane region" description="Helical" evidence="7">
    <location>
        <begin position="281"/>
        <end position="307"/>
    </location>
</feature>
<evidence type="ECO:0000259" key="8">
    <source>
        <dbReference type="PROSITE" id="PS50928"/>
    </source>
</evidence>
<protein>
    <submittedName>
        <fullName evidence="9">Oligopeptide transport system permease protein OppB</fullName>
    </submittedName>
</protein>
<dbReference type="InterPro" id="IPR035906">
    <property type="entry name" value="MetI-like_sf"/>
</dbReference>
<evidence type="ECO:0000256" key="5">
    <source>
        <dbReference type="ARBA" id="ARBA00022989"/>
    </source>
</evidence>
<dbReference type="InterPro" id="IPR000515">
    <property type="entry name" value="MetI-like"/>
</dbReference>
<evidence type="ECO:0000256" key="6">
    <source>
        <dbReference type="ARBA" id="ARBA00023136"/>
    </source>
</evidence>
<evidence type="ECO:0000313" key="9">
    <source>
        <dbReference type="EMBL" id="PLT43998.1"/>
    </source>
</evidence>
<evidence type="ECO:0000256" key="3">
    <source>
        <dbReference type="ARBA" id="ARBA00022475"/>
    </source>
</evidence>
<evidence type="ECO:0000256" key="7">
    <source>
        <dbReference type="RuleBase" id="RU363032"/>
    </source>
</evidence>
<dbReference type="Proteomes" id="UP000234789">
    <property type="component" value="Unassembled WGS sequence"/>
</dbReference>
<comment type="similarity">
    <text evidence="7">Belongs to the binding-protein-dependent transport system permease family.</text>
</comment>
<sequence length="318" mass="34915">MGKVMKRGAGMIRFIGRRFLNILLSLFVLATLTFFLMQAVPGNPFLDEKTPKAAQEALKAFYGLDKPLWQQYLVYLGNIVQGDLGISYKTPGQTVTQIISQSFLYSAKLGIFAIIVSVIVGVALGMISAMYNRKLIDKFAVVISILGISIPNFVVASVTQYYIGAEWRWLPVSGLNSPLGYVLPTFALSALPIAFIARLTRSSMLEVLTADYIRTAKAKGMSPLRITLRHGLRNAILPVVTYLGPMSANIITGGVVVEKIYNVPGLGQFFTNSVTNRDYPLIMGITLFYAVILMFARFLADIGYAMVDPRMKKSSKGG</sequence>
<keyword evidence="10" id="KW-1185">Reference proteome</keyword>
<evidence type="ECO:0000256" key="4">
    <source>
        <dbReference type="ARBA" id="ARBA00022692"/>
    </source>
</evidence>
<feature type="transmembrane region" description="Helical" evidence="7">
    <location>
        <begin position="20"/>
        <end position="40"/>
    </location>
</feature>
<dbReference type="InterPro" id="IPR045621">
    <property type="entry name" value="BPD_transp_1_N"/>
</dbReference>
<evidence type="ECO:0000313" key="10">
    <source>
        <dbReference type="Proteomes" id="UP000234789"/>
    </source>
</evidence>
<dbReference type="CDD" id="cd06261">
    <property type="entry name" value="TM_PBP2"/>
    <property type="match status" value="1"/>
</dbReference>
<organism evidence="9 10">
    <name type="scientific">Paenibacillus pasadenensis</name>
    <dbReference type="NCBI Taxonomy" id="217090"/>
    <lineage>
        <taxon>Bacteria</taxon>
        <taxon>Bacillati</taxon>
        <taxon>Bacillota</taxon>
        <taxon>Bacilli</taxon>
        <taxon>Bacillales</taxon>
        <taxon>Paenibacillaceae</taxon>
        <taxon>Paenibacillus</taxon>
    </lineage>
</organism>
<dbReference type="Pfam" id="PF19300">
    <property type="entry name" value="BPD_transp_1_N"/>
    <property type="match status" value="1"/>
</dbReference>
<dbReference type="GO" id="GO:0055085">
    <property type="term" value="P:transmembrane transport"/>
    <property type="evidence" value="ECO:0007669"/>
    <property type="project" value="InterPro"/>
</dbReference>
<comment type="caution">
    <text evidence="9">The sequence shown here is derived from an EMBL/GenBank/DDBJ whole genome shotgun (WGS) entry which is preliminary data.</text>
</comment>
<reference evidence="9 10" key="1">
    <citation type="submission" date="2017-05" db="EMBL/GenBank/DDBJ databases">
        <title>Functional genome analysis of Paenibacillus pasadenensis strain R16: insights on endophytic life style and antifungal activity.</title>
        <authorList>
            <person name="Passera A."/>
            <person name="Marcolungo L."/>
            <person name="Casati P."/>
            <person name="Brasca M."/>
            <person name="Quaglino F."/>
            <person name="Delledonne M."/>
        </authorList>
    </citation>
    <scope>NUCLEOTIDE SEQUENCE [LARGE SCALE GENOMIC DNA]</scope>
    <source>
        <strain evidence="9 10">R16</strain>
    </source>
</reference>
<dbReference type="PROSITE" id="PS50928">
    <property type="entry name" value="ABC_TM1"/>
    <property type="match status" value="1"/>
</dbReference>
<dbReference type="SUPFAM" id="SSF161098">
    <property type="entry name" value="MetI-like"/>
    <property type="match status" value="1"/>
</dbReference>
<keyword evidence="4 7" id="KW-0812">Transmembrane</keyword>
<feature type="transmembrane region" description="Helical" evidence="7">
    <location>
        <begin position="139"/>
        <end position="163"/>
    </location>
</feature>
<dbReference type="GO" id="GO:0005886">
    <property type="term" value="C:plasma membrane"/>
    <property type="evidence" value="ECO:0007669"/>
    <property type="project" value="UniProtKB-SubCell"/>
</dbReference>
<gene>
    <name evidence="9" type="ORF">B8V81_2429</name>
</gene>
<comment type="subcellular location">
    <subcellularLocation>
        <location evidence="1 7">Cell membrane</location>
        <topology evidence="1 7">Multi-pass membrane protein</topology>
    </subcellularLocation>
</comment>
<feature type="transmembrane region" description="Helical" evidence="7">
    <location>
        <begin position="235"/>
        <end position="261"/>
    </location>
</feature>
<dbReference type="Pfam" id="PF00528">
    <property type="entry name" value="BPD_transp_1"/>
    <property type="match status" value="1"/>
</dbReference>
<keyword evidence="5 7" id="KW-1133">Transmembrane helix</keyword>
<name>A0A2N5N0Y2_9BACL</name>
<feature type="transmembrane region" description="Helical" evidence="7">
    <location>
        <begin position="109"/>
        <end position="127"/>
    </location>
</feature>
<accession>A0A2N5N0Y2</accession>
<dbReference type="PANTHER" id="PTHR43163">
    <property type="entry name" value="DIPEPTIDE TRANSPORT SYSTEM PERMEASE PROTEIN DPPB-RELATED"/>
    <property type="match status" value="1"/>
</dbReference>
<keyword evidence="2 7" id="KW-0813">Transport</keyword>
<dbReference type="PANTHER" id="PTHR43163:SF6">
    <property type="entry name" value="DIPEPTIDE TRANSPORT SYSTEM PERMEASE PROTEIN DPPB-RELATED"/>
    <property type="match status" value="1"/>
</dbReference>
<dbReference type="EMBL" id="NFEZ01000004">
    <property type="protein sequence ID" value="PLT43998.1"/>
    <property type="molecule type" value="Genomic_DNA"/>
</dbReference>
<evidence type="ECO:0000256" key="2">
    <source>
        <dbReference type="ARBA" id="ARBA00022448"/>
    </source>
</evidence>
<dbReference type="AlphaFoldDB" id="A0A2N5N0Y2"/>
<keyword evidence="3" id="KW-1003">Cell membrane</keyword>
<feature type="domain" description="ABC transmembrane type-1" evidence="8">
    <location>
        <begin position="103"/>
        <end position="300"/>
    </location>
</feature>
<keyword evidence="6 7" id="KW-0472">Membrane</keyword>
<proteinExistence type="inferred from homology"/>
<feature type="transmembrane region" description="Helical" evidence="7">
    <location>
        <begin position="178"/>
        <end position="197"/>
    </location>
</feature>
<dbReference type="Gene3D" id="1.10.3720.10">
    <property type="entry name" value="MetI-like"/>
    <property type="match status" value="1"/>
</dbReference>
<evidence type="ECO:0000256" key="1">
    <source>
        <dbReference type="ARBA" id="ARBA00004651"/>
    </source>
</evidence>